<evidence type="ECO:0000313" key="4">
    <source>
        <dbReference type="Proteomes" id="UP001156856"/>
    </source>
</evidence>
<reference evidence="2" key="4">
    <citation type="submission" date="2023-01" db="EMBL/GenBank/DDBJ databases">
        <title>Draft genome sequence of Methylobacterium oxalidis strain NBRC 107715.</title>
        <authorList>
            <person name="Sun Q."/>
            <person name="Mori K."/>
        </authorList>
    </citation>
    <scope>NUCLEOTIDE SEQUENCE</scope>
    <source>
        <strain evidence="2">NBRC 107715</strain>
    </source>
</reference>
<protein>
    <submittedName>
        <fullName evidence="1">Uncharacterized protein</fullName>
    </submittedName>
</protein>
<reference evidence="1 3" key="3">
    <citation type="submission" date="2019-07" db="EMBL/GenBank/DDBJ databases">
        <title>Whole genome shotgun sequence of Methylobacterium oxalidis NBRC 107715.</title>
        <authorList>
            <person name="Hosoyama A."/>
            <person name="Uohara A."/>
            <person name="Ohji S."/>
            <person name="Ichikawa N."/>
        </authorList>
    </citation>
    <scope>NUCLEOTIDE SEQUENCE [LARGE SCALE GENOMIC DNA]</scope>
    <source>
        <strain evidence="1 3">NBRC 107715</strain>
    </source>
</reference>
<gene>
    <name evidence="2" type="ORF">GCM10007888_29940</name>
    <name evidence="1" type="ORF">MOX02_50730</name>
</gene>
<organism evidence="1 3">
    <name type="scientific">Methylobacterium oxalidis</name>
    <dbReference type="NCBI Taxonomy" id="944322"/>
    <lineage>
        <taxon>Bacteria</taxon>
        <taxon>Pseudomonadati</taxon>
        <taxon>Pseudomonadota</taxon>
        <taxon>Alphaproteobacteria</taxon>
        <taxon>Hyphomicrobiales</taxon>
        <taxon>Methylobacteriaceae</taxon>
        <taxon>Methylobacterium</taxon>
    </lineage>
</organism>
<dbReference type="EMBL" id="BJZU01000133">
    <property type="protein sequence ID" value="GEP07035.1"/>
    <property type="molecule type" value="Genomic_DNA"/>
</dbReference>
<reference evidence="2" key="1">
    <citation type="journal article" date="2014" name="Int. J. Syst. Evol. Microbiol.">
        <title>Complete genome of a new Firmicutes species belonging to the dominant human colonic microbiota ('Ruminococcus bicirculans') reveals two chromosomes and a selective capacity to utilize plant glucans.</title>
        <authorList>
            <consortium name="NISC Comparative Sequencing Program"/>
            <person name="Wegmann U."/>
            <person name="Louis P."/>
            <person name="Goesmann A."/>
            <person name="Henrissat B."/>
            <person name="Duncan S.H."/>
            <person name="Flint H.J."/>
        </authorList>
    </citation>
    <scope>NUCLEOTIDE SEQUENCE</scope>
    <source>
        <strain evidence="2">NBRC 107715</strain>
    </source>
</reference>
<comment type="caution">
    <text evidence="1">The sequence shown here is derived from an EMBL/GenBank/DDBJ whole genome shotgun (WGS) entry which is preliminary data.</text>
</comment>
<dbReference type="RefSeq" id="WP_147028530.1">
    <property type="nucleotide sequence ID" value="NZ_BJZU01000133.1"/>
</dbReference>
<evidence type="ECO:0000313" key="3">
    <source>
        <dbReference type="Proteomes" id="UP000321960"/>
    </source>
</evidence>
<name>A0A512JAW3_9HYPH</name>
<dbReference type="OrthoDB" id="8266307at2"/>
<dbReference type="AlphaFoldDB" id="A0A512JAW3"/>
<dbReference type="Proteomes" id="UP000321960">
    <property type="component" value="Unassembled WGS sequence"/>
</dbReference>
<evidence type="ECO:0000313" key="2">
    <source>
        <dbReference type="EMBL" id="GLS64613.1"/>
    </source>
</evidence>
<keyword evidence="4" id="KW-1185">Reference proteome</keyword>
<evidence type="ECO:0000313" key="1">
    <source>
        <dbReference type="EMBL" id="GEP07035.1"/>
    </source>
</evidence>
<reference evidence="4" key="2">
    <citation type="journal article" date="2019" name="Int. J. Syst. Evol. Microbiol.">
        <title>The Global Catalogue of Microorganisms (GCM) 10K type strain sequencing project: providing services to taxonomists for standard genome sequencing and annotation.</title>
        <authorList>
            <consortium name="The Broad Institute Genomics Platform"/>
            <consortium name="The Broad Institute Genome Sequencing Center for Infectious Disease"/>
            <person name="Wu L."/>
            <person name="Ma J."/>
        </authorList>
    </citation>
    <scope>NUCLEOTIDE SEQUENCE [LARGE SCALE GENOMIC DNA]</scope>
    <source>
        <strain evidence="4">NBRC 107715</strain>
    </source>
</reference>
<dbReference type="Proteomes" id="UP001156856">
    <property type="component" value="Unassembled WGS sequence"/>
</dbReference>
<sequence>MSASPALQLVPSQIQAWRDAFSRLKPSSPPCPGLSQSAWLPMYDNALDFLDRFGAEALEIGWSVTDLFGVHPTAGTIRADHCGALMLSGAKCTSLSADRMKHGLVTYYRNVPGRPTGIPVWEFRW</sequence>
<dbReference type="EMBL" id="BSPK01000049">
    <property type="protein sequence ID" value="GLS64613.1"/>
    <property type="molecule type" value="Genomic_DNA"/>
</dbReference>
<proteinExistence type="predicted"/>
<accession>A0A512JAW3</accession>